<evidence type="ECO:0000313" key="3">
    <source>
        <dbReference type="EMBL" id="RXJ01624.1"/>
    </source>
</evidence>
<evidence type="ECO:0000259" key="2">
    <source>
        <dbReference type="PROSITE" id="PS51272"/>
    </source>
</evidence>
<feature type="domain" description="SLH" evidence="2">
    <location>
        <begin position="251"/>
        <end position="314"/>
    </location>
</feature>
<organism evidence="3 4">
    <name type="scientific">Anaerobacillus alkaliphilus</name>
    <dbReference type="NCBI Taxonomy" id="1548597"/>
    <lineage>
        <taxon>Bacteria</taxon>
        <taxon>Bacillati</taxon>
        <taxon>Bacillota</taxon>
        <taxon>Bacilli</taxon>
        <taxon>Bacillales</taxon>
        <taxon>Bacillaceae</taxon>
        <taxon>Anaerobacillus</taxon>
    </lineage>
</organism>
<dbReference type="Pfam" id="PF00395">
    <property type="entry name" value="SLH"/>
    <property type="match status" value="3"/>
</dbReference>
<feature type="domain" description="SLH" evidence="2">
    <location>
        <begin position="377"/>
        <end position="435"/>
    </location>
</feature>
<dbReference type="PANTHER" id="PTHR43308:SF5">
    <property type="entry name" value="S-LAYER PROTEIN _ PEPTIDOGLYCAN ENDO-BETA-N-ACETYLGLUCOSAMINIDASE"/>
    <property type="match status" value="1"/>
</dbReference>
<feature type="non-terminal residue" evidence="3">
    <location>
        <position position="1"/>
    </location>
</feature>
<dbReference type="PANTHER" id="PTHR43308">
    <property type="entry name" value="OUTER MEMBRANE PROTEIN ALPHA-RELATED"/>
    <property type="match status" value="1"/>
</dbReference>
<reference evidence="3 4" key="1">
    <citation type="journal article" date="2019" name="Int. J. Syst. Evol. Microbiol.">
        <title>Anaerobacillus alkaliphilus sp. nov., a novel alkaliphilic and moderately halophilic bacterium.</title>
        <authorList>
            <person name="Borsodi A.K."/>
            <person name="Aszalos J.M."/>
            <person name="Bihari P."/>
            <person name="Nagy I."/>
            <person name="Schumann P."/>
            <person name="Sproer C."/>
            <person name="Kovacs A.L."/>
            <person name="Boka K."/>
            <person name="Dobosy P."/>
            <person name="Ovari M."/>
            <person name="Szili-Kovacs T."/>
            <person name="Toth E."/>
        </authorList>
    </citation>
    <scope>NUCLEOTIDE SEQUENCE [LARGE SCALE GENOMIC DNA]</scope>
    <source>
        <strain evidence="3 4">B16-10</strain>
    </source>
</reference>
<accession>A0A4V1LGG9</accession>
<evidence type="ECO:0000256" key="1">
    <source>
        <dbReference type="ARBA" id="ARBA00022729"/>
    </source>
</evidence>
<dbReference type="PROSITE" id="PS51272">
    <property type="entry name" value="SLH"/>
    <property type="match status" value="3"/>
</dbReference>
<dbReference type="InterPro" id="IPR001119">
    <property type="entry name" value="SLH_dom"/>
</dbReference>
<comment type="caution">
    <text evidence="3">The sequence shown here is derived from an EMBL/GenBank/DDBJ whole genome shotgun (WGS) entry which is preliminary data.</text>
</comment>
<dbReference type="Proteomes" id="UP000290649">
    <property type="component" value="Unassembled WGS sequence"/>
</dbReference>
<protein>
    <submittedName>
        <fullName evidence="3">S-layer homology domain-containing protein</fullName>
    </submittedName>
</protein>
<dbReference type="AlphaFoldDB" id="A0A4V1LGG9"/>
<evidence type="ECO:0000313" key="4">
    <source>
        <dbReference type="Proteomes" id="UP000290649"/>
    </source>
</evidence>
<dbReference type="RefSeq" id="WP_161568213.1">
    <property type="nucleotide sequence ID" value="NZ_QOUX01000032.1"/>
</dbReference>
<proteinExistence type="predicted"/>
<keyword evidence="4" id="KW-1185">Reference proteome</keyword>
<keyword evidence="1" id="KW-0732">Signal</keyword>
<sequence>SIVPVETKGNVVFRSSPKGKEYIEANNLTFVSYLGEGADGWAMYKFNFEQPKQPTPPVTPVTPVTPAPSEKVVVTNPQVTNGAINVPIAQGTKEVLLPANAAAIDGKNSLQVTGEKVTASIPAEVLKQLQELAKGKENANISFSFNKVSESNVATLTNEASKKANANVKAAGEVYDFALAVVDKDGKETKLSTFSQPITISLTVSENANKKLIGVYYVKADGTLEYVGGTYKDGKLTAQVSHFSTYAVLEFNKEFADVQKGYWAYDVIKEMSAKHIAKGVNANNFAPKRNVTRAEFAALIVRALGLTATTDTVTFTDVASTKWYASAVAAATEAGIVNGKSATRFAPEETISREEMAAMIVRAYEFATGEKVADATNATFADMANASAWSKVYISKAAELGLVNGRGNNRFAPQGLTERAESIQVIANLLDKTAK</sequence>
<dbReference type="EMBL" id="QOUX01000032">
    <property type="protein sequence ID" value="RXJ01624.1"/>
    <property type="molecule type" value="Genomic_DNA"/>
</dbReference>
<gene>
    <name evidence="3" type="ORF">DS745_09080</name>
</gene>
<name>A0A4V1LGG9_9BACI</name>
<feature type="domain" description="SLH" evidence="2">
    <location>
        <begin position="315"/>
        <end position="374"/>
    </location>
</feature>
<dbReference type="InterPro" id="IPR051465">
    <property type="entry name" value="Cell_Envelope_Struct_Comp"/>
</dbReference>